<name>A0ABR1VLI4_9PEZI</name>
<evidence type="ECO:0000313" key="2">
    <source>
        <dbReference type="Proteomes" id="UP001433268"/>
    </source>
</evidence>
<reference evidence="1 2" key="1">
    <citation type="submission" date="2023-01" db="EMBL/GenBank/DDBJ databases">
        <title>Analysis of 21 Apiospora genomes using comparative genomics revels a genus with tremendous synthesis potential of carbohydrate active enzymes and secondary metabolites.</title>
        <authorList>
            <person name="Sorensen T."/>
        </authorList>
    </citation>
    <scope>NUCLEOTIDE SEQUENCE [LARGE SCALE GENOMIC DNA]</scope>
    <source>
        <strain evidence="1 2">CBS 114990</strain>
    </source>
</reference>
<sequence>MERIPPEIKNQIIRLVLFDTEPYNGNRAQYAKVSREWQAHVEPITFKRIYLDPLRLAQAIGYVTPLRQTYVRFIHFETPLSIVQQPAAVGRGFWALWNKAMQVEHNSDAFSWHLASLLNYLNGWTLPHENVELSLGISGTSCGLDLPVILRVDIYRQLPKIDFIKKFRHFQGGVNEWKLTPETCCMIASLFPSLRSINWCLEEEPPRNYITRAEVRSIFSAALAWVPSSVRSFTLAYYRWMRAFGDFSVDPQSRAPDLLSMALRQLSKRSKKVVLSMDIGDEFFIGNDSSAEETEWLRMREVTVIAGSRTPQGDVLFN</sequence>
<proteinExistence type="predicted"/>
<dbReference type="EMBL" id="JAQQWN010000008">
    <property type="protein sequence ID" value="KAK8070789.1"/>
    <property type="molecule type" value="Genomic_DNA"/>
</dbReference>
<evidence type="ECO:0000313" key="1">
    <source>
        <dbReference type="EMBL" id="KAK8070789.1"/>
    </source>
</evidence>
<dbReference type="GeneID" id="92048367"/>
<dbReference type="Proteomes" id="UP001433268">
    <property type="component" value="Unassembled WGS sequence"/>
</dbReference>
<accession>A0ABR1VLI4</accession>
<evidence type="ECO:0008006" key="3">
    <source>
        <dbReference type="Google" id="ProtNLM"/>
    </source>
</evidence>
<comment type="caution">
    <text evidence="1">The sequence shown here is derived from an EMBL/GenBank/DDBJ whole genome shotgun (WGS) entry which is preliminary data.</text>
</comment>
<organism evidence="1 2">
    <name type="scientific">Apiospora hydei</name>
    <dbReference type="NCBI Taxonomy" id="1337664"/>
    <lineage>
        <taxon>Eukaryota</taxon>
        <taxon>Fungi</taxon>
        <taxon>Dikarya</taxon>
        <taxon>Ascomycota</taxon>
        <taxon>Pezizomycotina</taxon>
        <taxon>Sordariomycetes</taxon>
        <taxon>Xylariomycetidae</taxon>
        <taxon>Amphisphaeriales</taxon>
        <taxon>Apiosporaceae</taxon>
        <taxon>Apiospora</taxon>
    </lineage>
</organism>
<dbReference type="RefSeq" id="XP_066664597.1">
    <property type="nucleotide sequence ID" value="XM_066815307.1"/>
</dbReference>
<gene>
    <name evidence="1" type="ORF">PG997_010992</name>
</gene>
<keyword evidence="2" id="KW-1185">Reference proteome</keyword>
<protein>
    <recommendedName>
        <fullName evidence="3">F-box domain-containing protein</fullName>
    </recommendedName>
</protein>